<dbReference type="EMBL" id="JASCRZ010000007">
    <property type="protein sequence ID" value="MDI5896040.1"/>
    <property type="molecule type" value="Genomic_DNA"/>
</dbReference>
<feature type="chain" id="PRO_5045604790" description="N-acetylmuramoyl-L-alanine amidase" evidence="4">
    <location>
        <begin position="25"/>
        <end position="389"/>
    </location>
</feature>
<dbReference type="PANTHER" id="PTHR30404:SF0">
    <property type="entry name" value="N-ACETYLMURAMOYL-L-ALANINE AMIDASE AMIC"/>
    <property type="match status" value="1"/>
</dbReference>
<dbReference type="Proteomes" id="UP001243403">
    <property type="component" value="Unassembled WGS sequence"/>
</dbReference>
<comment type="catalytic activity">
    <reaction evidence="1">
        <text>Hydrolyzes the link between N-acetylmuramoyl residues and L-amino acid residues in certain cell-wall glycopeptides.</text>
        <dbReference type="EC" id="3.5.1.28"/>
    </reaction>
</comment>
<dbReference type="InterPro" id="IPR002508">
    <property type="entry name" value="MurNAc-LAA_cat"/>
</dbReference>
<dbReference type="CDD" id="cd02696">
    <property type="entry name" value="MurNAc-LAA"/>
    <property type="match status" value="1"/>
</dbReference>
<feature type="signal peptide" evidence="4">
    <location>
        <begin position="1"/>
        <end position="24"/>
    </location>
</feature>
<evidence type="ECO:0000313" key="7">
    <source>
        <dbReference type="Proteomes" id="UP001243403"/>
    </source>
</evidence>
<keyword evidence="7" id="KW-1185">Reference proteome</keyword>
<evidence type="ECO:0000313" key="6">
    <source>
        <dbReference type="EMBL" id="MDI5896040.1"/>
    </source>
</evidence>
<evidence type="ECO:0000256" key="3">
    <source>
        <dbReference type="ARBA" id="ARBA00022801"/>
    </source>
</evidence>
<dbReference type="PANTHER" id="PTHR30404">
    <property type="entry name" value="N-ACETYLMURAMOYL-L-ALANINE AMIDASE"/>
    <property type="match status" value="1"/>
</dbReference>
<dbReference type="RefSeq" id="WP_282718461.1">
    <property type="nucleotide sequence ID" value="NZ_JASCRZ010000007.1"/>
</dbReference>
<reference evidence="6 7" key="1">
    <citation type="submission" date="2023-04" db="EMBL/GenBank/DDBJ databases">
        <title>Two novel species of Flavobacterium.</title>
        <authorList>
            <person name="Liu Q."/>
            <person name="Xin Y.-H."/>
        </authorList>
    </citation>
    <scope>NUCLEOTIDE SEQUENCE [LARGE SCALE GENOMIC DNA]</scope>
    <source>
        <strain evidence="6 7">LB1P51</strain>
    </source>
</reference>
<feature type="domain" description="MurNAc-LAA" evidence="5">
    <location>
        <begin position="91"/>
        <end position="249"/>
    </location>
</feature>
<dbReference type="EC" id="3.5.1.28" evidence="2"/>
<dbReference type="GO" id="GO:0008745">
    <property type="term" value="F:N-acetylmuramoyl-L-alanine amidase activity"/>
    <property type="evidence" value="ECO:0007669"/>
    <property type="project" value="UniProtKB-EC"/>
</dbReference>
<name>A0ABT6VCT0_9FLAO</name>
<evidence type="ECO:0000256" key="2">
    <source>
        <dbReference type="ARBA" id="ARBA00011901"/>
    </source>
</evidence>
<gene>
    <name evidence="6" type="ORF">QLS65_14175</name>
</gene>
<proteinExistence type="predicted"/>
<sequence length="389" mass="43714">MKINRGFKTTILALFLFFCSNTFSQSNQKFTVILDAGHGGKDPGNSYHGFVEKEIALKTTLKLEKYLKKDNNIQVVYTRKSDVFIELKDRPKKANSIDANLFVSIHCNSVDNPIPFGTETFVMGLARSKGNLEIAKQENSVILLEKDYKQTYKGFDPKNPETLIGLKILQEDYLDRSINLASKIESNFKNKLHRKSRGIKQTPLWVLDAAYMPSVLIELGFLSNSEEGLYLNSEEGQNNMAEAIASAIIAYKKEYFGTPSNDDYEELPSKKVAEDEIKDTSKSTKSKRIIEKQVSQKQESKTQNSDVVFKVQFAAGNKNIKLNPSNFKGLKNVSMTTSNGSLYKYAYGLTSDYNTAKEDLKVVKSKGYTSAYIIAIKDGKNISIQEALK</sequence>
<evidence type="ECO:0000256" key="1">
    <source>
        <dbReference type="ARBA" id="ARBA00001561"/>
    </source>
</evidence>
<protein>
    <recommendedName>
        <fullName evidence="2">N-acetylmuramoyl-L-alanine amidase</fullName>
        <ecNumber evidence="2">3.5.1.28</ecNumber>
    </recommendedName>
</protein>
<dbReference type="Pfam" id="PF01520">
    <property type="entry name" value="Amidase_3"/>
    <property type="match status" value="1"/>
</dbReference>
<dbReference type="InterPro" id="IPR050695">
    <property type="entry name" value="N-acetylmuramoyl_amidase_3"/>
</dbReference>
<keyword evidence="4" id="KW-0732">Signal</keyword>
<dbReference type="SUPFAM" id="SSF53187">
    <property type="entry name" value="Zn-dependent exopeptidases"/>
    <property type="match status" value="1"/>
</dbReference>
<evidence type="ECO:0000259" key="5">
    <source>
        <dbReference type="SMART" id="SM00646"/>
    </source>
</evidence>
<dbReference type="Gene3D" id="3.40.630.40">
    <property type="entry name" value="Zn-dependent exopeptidases"/>
    <property type="match status" value="1"/>
</dbReference>
<comment type="caution">
    <text evidence="6">The sequence shown here is derived from an EMBL/GenBank/DDBJ whole genome shotgun (WGS) entry which is preliminary data.</text>
</comment>
<accession>A0ABT6VCT0</accession>
<keyword evidence="3 6" id="KW-0378">Hydrolase</keyword>
<evidence type="ECO:0000256" key="4">
    <source>
        <dbReference type="SAM" id="SignalP"/>
    </source>
</evidence>
<dbReference type="SMART" id="SM00646">
    <property type="entry name" value="Ami_3"/>
    <property type="match status" value="1"/>
</dbReference>
<organism evidence="6 7">
    <name type="scientific">Flavobacterium algoritolerans</name>
    <dbReference type="NCBI Taxonomy" id="3041254"/>
    <lineage>
        <taxon>Bacteria</taxon>
        <taxon>Pseudomonadati</taxon>
        <taxon>Bacteroidota</taxon>
        <taxon>Flavobacteriia</taxon>
        <taxon>Flavobacteriales</taxon>
        <taxon>Flavobacteriaceae</taxon>
        <taxon>Flavobacterium</taxon>
    </lineage>
</organism>